<protein>
    <recommendedName>
        <fullName evidence="2">Secretion system C-terminal sorting domain-containing protein</fullName>
    </recommendedName>
</protein>
<keyword evidence="4" id="KW-1185">Reference proteome</keyword>
<evidence type="ECO:0000313" key="4">
    <source>
        <dbReference type="Proteomes" id="UP000028705"/>
    </source>
</evidence>
<evidence type="ECO:0000313" key="3">
    <source>
        <dbReference type="EMBL" id="KFF11862.1"/>
    </source>
</evidence>
<gene>
    <name evidence="3" type="ORF">IW15_14345</name>
</gene>
<proteinExistence type="predicted"/>
<dbReference type="OrthoDB" id="1447653at2"/>
<keyword evidence="1" id="KW-0732">Signal</keyword>
<reference evidence="3 4" key="1">
    <citation type="submission" date="2014-07" db="EMBL/GenBank/DDBJ databases">
        <title>Genome of Chryseobacterium soli DSM 19298.</title>
        <authorList>
            <person name="Stropko S.J."/>
            <person name="Pipes S.E."/>
            <person name="Newman J."/>
        </authorList>
    </citation>
    <scope>NUCLEOTIDE SEQUENCE [LARGE SCALE GENOMIC DNA]</scope>
    <source>
        <strain evidence="3 4">DSM 19298</strain>
    </source>
</reference>
<dbReference type="GO" id="GO:0004553">
    <property type="term" value="F:hydrolase activity, hydrolyzing O-glycosyl compounds"/>
    <property type="evidence" value="ECO:0007669"/>
    <property type="project" value="UniProtKB-ARBA"/>
</dbReference>
<sequence>MKKLYSLVFCLGSFLGYSQIQSEDFETSTMPAGWEMNVITGTAGWTFGVNEYGGYQPFTSNGAMFDDDLNEEYENEADLISPPVNVTSYGTLSLSFNYSLEDYAGSGDFFVYVWNGTAWVQIFTQTNDMLFEAKTIDVTAYKNAAFRVKFKYLDDDWGWGAGVDEFRLTGTPLLAVSEAEAKKIAVGPNPVQDKLTFFTDKKVTNIILYDSTGNKVSYNSMKDNTVDVSSLKTGMYFITYEINGKIYKDKMMKK</sequence>
<dbReference type="GO" id="GO:0005975">
    <property type="term" value="P:carbohydrate metabolic process"/>
    <property type="evidence" value="ECO:0007669"/>
    <property type="project" value="UniProtKB-ARBA"/>
</dbReference>
<accession>A0A086A598</accession>
<dbReference type="EMBL" id="JPRH01000005">
    <property type="protein sequence ID" value="KFF11862.1"/>
    <property type="molecule type" value="Genomic_DNA"/>
</dbReference>
<comment type="caution">
    <text evidence="3">The sequence shown here is derived from an EMBL/GenBank/DDBJ whole genome shotgun (WGS) entry which is preliminary data.</text>
</comment>
<organism evidence="3 4">
    <name type="scientific">Chryseobacterium soli</name>
    <dbReference type="NCBI Taxonomy" id="445961"/>
    <lineage>
        <taxon>Bacteria</taxon>
        <taxon>Pseudomonadati</taxon>
        <taxon>Bacteroidota</taxon>
        <taxon>Flavobacteriia</taxon>
        <taxon>Flavobacteriales</taxon>
        <taxon>Weeksellaceae</taxon>
        <taxon>Chryseobacterium group</taxon>
        <taxon>Chryseobacterium</taxon>
    </lineage>
</organism>
<name>A0A086A598_9FLAO</name>
<dbReference type="eggNOG" id="COG4935">
    <property type="taxonomic scope" value="Bacteria"/>
</dbReference>
<dbReference type="AlphaFoldDB" id="A0A086A598"/>
<dbReference type="STRING" id="445961.IW15_14345"/>
<dbReference type="InterPro" id="IPR026444">
    <property type="entry name" value="Secre_tail"/>
</dbReference>
<dbReference type="InterPro" id="IPR013320">
    <property type="entry name" value="ConA-like_dom_sf"/>
</dbReference>
<dbReference type="NCBIfam" id="TIGR04183">
    <property type="entry name" value="Por_Secre_tail"/>
    <property type="match status" value="1"/>
</dbReference>
<dbReference type="SUPFAM" id="SSF49899">
    <property type="entry name" value="Concanavalin A-like lectins/glucanases"/>
    <property type="match status" value="1"/>
</dbReference>
<dbReference type="Proteomes" id="UP000028705">
    <property type="component" value="Unassembled WGS sequence"/>
</dbReference>
<dbReference type="RefSeq" id="WP_034712308.1">
    <property type="nucleotide sequence ID" value="NZ_JPRH01000005.1"/>
</dbReference>
<evidence type="ECO:0000256" key="1">
    <source>
        <dbReference type="ARBA" id="ARBA00022729"/>
    </source>
</evidence>
<evidence type="ECO:0000259" key="2">
    <source>
        <dbReference type="Pfam" id="PF18962"/>
    </source>
</evidence>
<dbReference type="Pfam" id="PF18962">
    <property type="entry name" value="Por_Secre_tail"/>
    <property type="match status" value="1"/>
</dbReference>
<dbReference type="Gene3D" id="2.60.120.200">
    <property type="match status" value="1"/>
</dbReference>
<feature type="domain" description="Secretion system C-terminal sorting" evidence="2">
    <location>
        <begin position="188"/>
        <end position="250"/>
    </location>
</feature>